<reference evidence="2 3" key="4">
    <citation type="submission" date="2017-10" db="EMBL/GenBank/DDBJ databases">
        <title>Genome analyses suggest a sexual origin of heterokaryosis in a supposedly ancient asexual fungus.</title>
        <authorList>
            <person name="Corradi N."/>
            <person name="Sedzielewska K."/>
            <person name="Noel J."/>
            <person name="Charron P."/>
            <person name="Farinelli L."/>
            <person name="Marton T."/>
            <person name="Kruger M."/>
            <person name="Pelin A."/>
            <person name="Brachmann A."/>
            <person name="Corradi N."/>
        </authorList>
    </citation>
    <scope>NUCLEOTIDE SEQUENCE [LARGE SCALE GENOMIC DNA]</scope>
    <source>
        <strain evidence="2 3">A1</strain>
    </source>
</reference>
<dbReference type="Proteomes" id="UP000232722">
    <property type="component" value="Unassembled WGS sequence"/>
</dbReference>
<dbReference type="EMBL" id="LLXH01000258">
    <property type="protein sequence ID" value="PKC69788.1"/>
    <property type="molecule type" value="Genomic_DNA"/>
</dbReference>
<organism evidence="2 3">
    <name type="scientific">Rhizophagus irregularis</name>
    <dbReference type="NCBI Taxonomy" id="588596"/>
    <lineage>
        <taxon>Eukaryota</taxon>
        <taxon>Fungi</taxon>
        <taxon>Fungi incertae sedis</taxon>
        <taxon>Mucoromycota</taxon>
        <taxon>Glomeromycotina</taxon>
        <taxon>Glomeromycetes</taxon>
        <taxon>Glomerales</taxon>
        <taxon>Glomeraceae</taxon>
        <taxon>Rhizophagus</taxon>
    </lineage>
</organism>
<dbReference type="VEuPathDB" id="FungiDB:RhiirA1_455557"/>
<dbReference type="AlphaFoldDB" id="A0A2I1E2A5"/>
<evidence type="ECO:0000313" key="4">
    <source>
        <dbReference type="Proteomes" id="UP000232722"/>
    </source>
</evidence>
<proteinExistence type="predicted"/>
<dbReference type="EMBL" id="LLXJ01000221">
    <property type="protein sequence ID" value="PKC12864.1"/>
    <property type="molecule type" value="Genomic_DNA"/>
</dbReference>
<dbReference type="Proteomes" id="UP000232688">
    <property type="component" value="Unassembled WGS sequence"/>
</dbReference>
<evidence type="ECO:0000313" key="1">
    <source>
        <dbReference type="EMBL" id="PKC12864.1"/>
    </source>
</evidence>
<reference evidence="1 4" key="1">
    <citation type="submission" date="2016-04" db="EMBL/GenBank/DDBJ databases">
        <title>Genome analyses suggest a sexual origin of heterokaryosis in a supposedly ancient asexual fungus.</title>
        <authorList>
            <person name="Ropars J."/>
            <person name="Sedzielewska K."/>
            <person name="Noel J."/>
            <person name="Charron P."/>
            <person name="Farinelli L."/>
            <person name="Marton T."/>
            <person name="Kruger M."/>
            <person name="Pelin A."/>
            <person name="Brachmann A."/>
            <person name="Corradi N."/>
        </authorList>
    </citation>
    <scope>NUCLEOTIDE SEQUENCE [LARGE SCALE GENOMIC DNA]</scope>
    <source>
        <strain evidence="1 4">A5</strain>
    </source>
</reference>
<reference evidence="2 3" key="3">
    <citation type="submission" date="2017-10" db="EMBL/GenBank/DDBJ databases">
        <title>Extensive intraspecific genome diversity in a model arbuscular mycorrhizal fungus.</title>
        <authorList>
            <person name="Chen E.C.H."/>
            <person name="Morin E."/>
            <person name="Baudet D."/>
            <person name="Noel J."/>
            <person name="Ndikumana S."/>
            <person name="Charron P."/>
            <person name="St-Onge C."/>
            <person name="Giorgi J."/>
            <person name="Grigoriev I.V."/>
            <person name="Roux C."/>
            <person name="Martin F.M."/>
            <person name="Corradi N."/>
        </authorList>
    </citation>
    <scope>NUCLEOTIDE SEQUENCE [LARGE SCALE GENOMIC DNA]</scope>
    <source>
        <strain evidence="2 3">A1</strain>
    </source>
</reference>
<name>A0A2I1E2A5_9GLOM</name>
<gene>
    <name evidence="2" type="ORF">RhiirA1_455557</name>
    <name evidence="1" type="ORF">RhiirA5_411258</name>
</gene>
<comment type="caution">
    <text evidence="2">The sequence shown here is derived from an EMBL/GenBank/DDBJ whole genome shotgun (WGS) entry which is preliminary data.</text>
</comment>
<reference evidence="1 4" key="2">
    <citation type="submission" date="2017-09" db="EMBL/GenBank/DDBJ databases">
        <title>Extensive intraspecific genome diversity in a model arbuscular mycorrhizal fungus.</title>
        <authorList>
            <person name="Chen E.C."/>
            <person name="Morin E."/>
            <person name="Beaudet D."/>
            <person name="Noel J."/>
            <person name="Ndikumana S."/>
            <person name="Charron P."/>
            <person name="St-Onge C."/>
            <person name="Giorgi J."/>
            <person name="Grigoriev I.V."/>
            <person name="Roux C."/>
            <person name="Martin F.M."/>
            <person name="Corradi N."/>
        </authorList>
    </citation>
    <scope>NUCLEOTIDE SEQUENCE [LARGE SCALE GENOMIC DNA]</scope>
    <source>
        <strain evidence="1 4">A5</strain>
    </source>
</reference>
<sequence length="103" mass="12272">MVKPVWNTPNCDINLKEVQALMHLHLHYKHDYETPEMWCSHIRAPFKKFLKDNPRWENSSVEKEYRNLSLKRQISVTETEMKRLQPEITSQSLILVIPLISTV</sequence>
<protein>
    <submittedName>
        <fullName evidence="2">Uncharacterized protein</fullName>
    </submittedName>
</protein>
<evidence type="ECO:0000313" key="3">
    <source>
        <dbReference type="Proteomes" id="UP000232688"/>
    </source>
</evidence>
<accession>A0A2I1E2A5</accession>
<evidence type="ECO:0000313" key="2">
    <source>
        <dbReference type="EMBL" id="PKC69788.1"/>
    </source>
</evidence>